<evidence type="ECO:0008006" key="4">
    <source>
        <dbReference type="Google" id="ProtNLM"/>
    </source>
</evidence>
<sequence length="179" mass="20335">MRSFTKQAKHPVATSAIVLFLTAVMGCRDQDRHTAVPSAERSANERGMPFFERVRPFRQVLLDRYQAVTSLVYTNDSTVHCLNIHLKVPIDQHRSPSHQRPAELSLMADTIKAAFLSLIEATDCPALAIFYEDLANHLEHVFRYDLNTDDKTPAYSTMETPDRVDMPKKPFARHAISQP</sequence>
<proteinExistence type="predicted"/>
<dbReference type="AlphaFoldDB" id="A0AAJ5WT64"/>
<accession>A0AAJ5WT64</accession>
<dbReference type="EMBL" id="CP119311">
    <property type="protein sequence ID" value="WEK36128.1"/>
    <property type="molecule type" value="Genomic_DNA"/>
</dbReference>
<dbReference type="PROSITE" id="PS51257">
    <property type="entry name" value="PROKAR_LIPOPROTEIN"/>
    <property type="match status" value="1"/>
</dbReference>
<protein>
    <recommendedName>
        <fullName evidence="4">Lipoprotein</fullName>
    </recommendedName>
</protein>
<dbReference type="Proteomes" id="UP001220610">
    <property type="component" value="Chromosome"/>
</dbReference>
<evidence type="ECO:0000313" key="2">
    <source>
        <dbReference type="EMBL" id="WEK36128.1"/>
    </source>
</evidence>
<evidence type="ECO:0000256" key="1">
    <source>
        <dbReference type="SAM" id="MobiDB-lite"/>
    </source>
</evidence>
<organism evidence="2 3">
    <name type="scientific">Candidatus Pseudobacter hemicellulosilyticus</name>
    <dbReference type="NCBI Taxonomy" id="3121375"/>
    <lineage>
        <taxon>Bacteria</taxon>
        <taxon>Pseudomonadati</taxon>
        <taxon>Bacteroidota</taxon>
        <taxon>Chitinophagia</taxon>
        <taxon>Chitinophagales</taxon>
        <taxon>Chitinophagaceae</taxon>
        <taxon>Pseudobacter</taxon>
    </lineage>
</organism>
<reference evidence="2" key="1">
    <citation type="submission" date="2023-03" db="EMBL/GenBank/DDBJ databases">
        <title>Andean soil-derived lignocellulolytic bacterial consortium as a source of novel taxa and putative plastic-active enzymes.</title>
        <authorList>
            <person name="Diaz-Garcia L."/>
            <person name="Chuvochina M."/>
            <person name="Feuerriegel G."/>
            <person name="Bunk B."/>
            <person name="Sproer C."/>
            <person name="Streit W.R."/>
            <person name="Rodriguez L.M."/>
            <person name="Overmann J."/>
            <person name="Jimenez D.J."/>
        </authorList>
    </citation>
    <scope>NUCLEOTIDE SEQUENCE</scope>
    <source>
        <strain evidence="2">MAG 7</strain>
    </source>
</reference>
<evidence type="ECO:0000313" key="3">
    <source>
        <dbReference type="Proteomes" id="UP001220610"/>
    </source>
</evidence>
<feature type="region of interest" description="Disordered" evidence="1">
    <location>
        <begin position="152"/>
        <end position="179"/>
    </location>
</feature>
<gene>
    <name evidence="2" type="ORF">P0Y53_01325</name>
</gene>
<name>A0AAJ5WT64_9BACT</name>